<dbReference type="AlphaFoldDB" id="A0A6J7FKX8"/>
<dbReference type="PROSITE" id="PS50965">
    <property type="entry name" value="NERD"/>
    <property type="match status" value="1"/>
</dbReference>
<feature type="region of interest" description="Disordered" evidence="1">
    <location>
        <begin position="211"/>
        <end position="322"/>
    </location>
</feature>
<name>A0A6J7FKX8_9ZZZZ</name>
<reference evidence="3" key="1">
    <citation type="submission" date="2020-05" db="EMBL/GenBank/DDBJ databases">
        <authorList>
            <person name="Chiriac C."/>
            <person name="Salcher M."/>
            <person name="Ghai R."/>
            <person name="Kavagutti S V."/>
        </authorList>
    </citation>
    <scope>NUCLEOTIDE SEQUENCE</scope>
</reference>
<evidence type="ECO:0000259" key="2">
    <source>
        <dbReference type="PROSITE" id="PS50965"/>
    </source>
</evidence>
<sequence>MSSLLGPVLALAVGLTVWLTYAPPFGSAGSAPTASTGTTLRVQADRDGDRATLTITGRVRRSRSDAPVVFRVLGRPSVAAPCPAPTATSTGVVAPPAGSVRVGWRPAGGARPGVALRRGRVFRSTGSVALPAGDALRLCVHLLRAGDRPALLRTERVVVPSREGRTPLSVAVVPIVDALLPWIRGIAAIGVLLAVALVVRRAVGAVRRRIAGDGTGLPPMPSGMRVPEAPPAGPSPSTDLPPMPPGVRVPDTPPDRAPRRSAPARGPNRNGGASDAESTGRTPDPAAGGSARHQYDRQVARWRSRRRAEAEAAGEPYDPDEPVPQHIAAWKIGADGEATAAARFAALSESFPSVVVLHDRRESTRARANIDHVLVGPAGVVVADTKAWSGSVAVRGGDLFVNGRRKTKAPLDVLAQMAKVRGALERAGFVGVPVSGALHWTTTTGVDLSGCLAPHGVPLLDATGVLRRADTGADLDAAAIDAVTVALERELPPAVTARAASRM</sequence>
<dbReference type="EMBL" id="CAFBMK010000006">
    <property type="protein sequence ID" value="CAB4894045.1"/>
    <property type="molecule type" value="Genomic_DNA"/>
</dbReference>
<dbReference type="Pfam" id="PF08378">
    <property type="entry name" value="NERD"/>
    <property type="match status" value="1"/>
</dbReference>
<protein>
    <submittedName>
        <fullName evidence="3">Unannotated protein</fullName>
    </submittedName>
</protein>
<dbReference type="InterPro" id="IPR011528">
    <property type="entry name" value="NERD"/>
</dbReference>
<evidence type="ECO:0000256" key="1">
    <source>
        <dbReference type="SAM" id="MobiDB-lite"/>
    </source>
</evidence>
<proteinExistence type="predicted"/>
<evidence type="ECO:0000313" key="3">
    <source>
        <dbReference type="EMBL" id="CAB4894045.1"/>
    </source>
</evidence>
<feature type="domain" description="NERD" evidence="2">
    <location>
        <begin position="332"/>
        <end position="437"/>
    </location>
</feature>
<feature type="compositionally biased region" description="Pro residues" evidence="1">
    <location>
        <begin position="228"/>
        <end position="247"/>
    </location>
</feature>
<accession>A0A6J7FKX8</accession>
<organism evidence="3">
    <name type="scientific">freshwater metagenome</name>
    <dbReference type="NCBI Taxonomy" id="449393"/>
    <lineage>
        <taxon>unclassified sequences</taxon>
        <taxon>metagenomes</taxon>
        <taxon>ecological metagenomes</taxon>
    </lineage>
</organism>
<gene>
    <name evidence="3" type="ORF">UFOPK3564_00188</name>
</gene>